<keyword evidence="3 4" id="KW-0663">Pyridoxal phosphate</keyword>
<dbReference type="GO" id="GO:0006535">
    <property type="term" value="P:cysteine biosynthetic process from serine"/>
    <property type="evidence" value="ECO:0007669"/>
    <property type="project" value="TreeGrafter"/>
</dbReference>
<comment type="cofactor">
    <cofactor evidence="1 4">
        <name>pyridoxal 5'-phosphate</name>
        <dbReference type="ChEBI" id="CHEBI:597326"/>
    </cofactor>
</comment>
<evidence type="ECO:0000256" key="4">
    <source>
        <dbReference type="RuleBase" id="RU362118"/>
    </source>
</evidence>
<dbReference type="InterPro" id="IPR054718">
    <property type="entry name" value="YhfS-like_C"/>
</dbReference>
<evidence type="ECO:0000256" key="3">
    <source>
        <dbReference type="ARBA" id="ARBA00022898"/>
    </source>
</evidence>
<dbReference type="GO" id="GO:0005737">
    <property type="term" value="C:cytoplasm"/>
    <property type="evidence" value="ECO:0007669"/>
    <property type="project" value="TreeGrafter"/>
</dbReference>
<evidence type="ECO:0000313" key="6">
    <source>
        <dbReference type="EMBL" id="BBH93211.1"/>
    </source>
</evidence>
<feature type="domain" description="YhfS-like C-terminal" evidence="5">
    <location>
        <begin position="279"/>
        <end position="368"/>
    </location>
</feature>
<dbReference type="GO" id="GO:0071269">
    <property type="term" value="P:L-homocysteine biosynthetic process"/>
    <property type="evidence" value="ECO:0007669"/>
    <property type="project" value="TreeGrafter"/>
</dbReference>
<evidence type="ECO:0000259" key="5">
    <source>
        <dbReference type="Pfam" id="PF22475"/>
    </source>
</evidence>
<dbReference type="Gene3D" id="3.90.1150.130">
    <property type="match status" value="1"/>
</dbReference>
<dbReference type="PANTHER" id="PTHR43797">
    <property type="entry name" value="HOMOCYSTEINE/CYSTEINE SYNTHASE"/>
    <property type="match status" value="1"/>
</dbReference>
<dbReference type="Pfam" id="PF01053">
    <property type="entry name" value="Cys_Met_Meta_PP"/>
    <property type="match status" value="1"/>
</dbReference>
<keyword evidence="2" id="KW-0808">Transferase</keyword>
<evidence type="ECO:0000256" key="2">
    <source>
        <dbReference type="ARBA" id="ARBA00022679"/>
    </source>
</evidence>
<protein>
    <recommendedName>
        <fullName evidence="5">YhfS-like C-terminal domain-containing protein</fullName>
    </recommendedName>
</protein>
<dbReference type="GO" id="GO:0003961">
    <property type="term" value="F:O-acetylhomoserine aminocarboxypropyltransferase activity"/>
    <property type="evidence" value="ECO:0007669"/>
    <property type="project" value="TreeGrafter"/>
</dbReference>
<organism evidence="6">
    <name type="scientific">Thermogemmatispora argillosa</name>
    <dbReference type="NCBI Taxonomy" id="2045280"/>
    <lineage>
        <taxon>Bacteria</taxon>
        <taxon>Bacillati</taxon>
        <taxon>Chloroflexota</taxon>
        <taxon>Ktedonobacteria</taxon>
        <taxon>Thermogemmatisporales</taxon>
        <taxon>Thermogemmatisporaceae</taxon>
        <taxon>Thermogemmatispora</taxon>
    </lineage>
</organism>
<dbReference type="GO" id="GO:0019346">
    <property type="term" value="P:transsulfuration"/>
    <property type="evidence" value="ECO:0007669"/>
    <property type="project" value="InterPro"/>
</dbReference>
<dbReference type="InterPro" id="IPR000277">
    <property type="entry name" value="Cys/Met-Metab_PyrdxlP-dep_enz"/>
</dbReference>
<dbReference type="Gene3D" id="3.40.640.10">
    <property type="entry name" value="Type I PLP-dependent aspartate aminotransferase-like (Major domain)"/>
    <property type="match status" value="1"/>
</dbReference>
<dbReference type="AlphaFoldDB" id="A0A455T1P7"/>
<dbReference type="InterPro" id="IPR015421">
    <property type="entry name" value="PyrdxlP-dep_Trfase_major"/>
</dbReference>
<dbReference type="GO" id="GO:0030170">
    <property type="term" value="F:pyridoxal phosphate binding"/>
    <property type="evidence" value="ECO:0007669"/>
    <property type="project" value="InterPro"/>
</dbReference>
<dbReference type="SUPFAM" id="SSF53383">
    <property type="entry name" value="PLP-dependent transferases"/>
    <property type="match status" value="1"/>
</dbReference>
<proteinExistence type="inferred from homology"/>
<name>A0A455T1P7_9CHLR</name>
<dbReference type="GO" id="GO:0004124">
    <property type="term" value="F:cysteine synthase activity"/>
    <property type="evidence" value="ECO:0007669"/>
    <property type="project" value="TreeGrafter"/>
</dbReference>
<comment type="similarity">
    <text evidence="4">Belongs to the trans-sulfuration enzymes family.</text>
</comment>
<dbReference type="InterPro" id="IPR015424">
    <property type="entry name" value="PyrdxlP-dep_Trfase"/>
</dbReference>
<evidence type="ECO:0000256" key="1">
    <source>
        <dbReference type="ARBA" id="ARBA00001933"/>
    </source>
</evidence>
<dbReference type="InterPro" id="IPR006235">
    <property type="entry name" value="OAc-hSer/O-AcSer_sulfhydrylase"/>
</dbReference>
<reference evidence="6" key="1">
    <citation type="submission" date="2018-12" db="EMBL/GenBank/DDBJ databases">
        <title>Novel natural products biosynthetic potential of the class Ktedonobacteria.</title>
        <authorList>
            <person name="Zheng Y."/>
            <person name="Saitou A."/>
            <person name="Wang C.M."/>
            <person name="Toyoda A."/>
            <person name="Minakuchi Y."/>
            <person name="Sekiguchi Y."/>
            <person name="Ueda K."/>
            <person name="Takano H."/>
            <person name="Sakai Y."/>
            <person name="Yokota A."/>
            <person name="Yabe S."/>
        </authorList>
    </citation>
    <scope>NUCLEOTIDE SEQUENCE</scope>
    <source>
        <strain evidence="6">A3-2</strain>
    </source>
</reference>
<gene>
    <name evidence="6" type="primary">yhfS</name>
    <name evidence="6" type="ORF">KTA_14100</name>
</gene>
<dbReference type="EMBL" id="AP019377">
    <property type="protein sequence ID" value="BBH93211.1"/>
    <property type="molecule type" value="Genomic_DNA"/>
</dbReference>
<accession>A0A455T1P7</accession>
<sequence>MSTLNVVHAGARLPPLTLEEARRLQFRLIETLRRHFSGQEWLTRGELGVGSDGEGSPFTRRVEQVLAAFFGSEAAVLVTGAGTGAIRAALFALLPPLSRIVVHDAPLYATTAVTFRAAGYVAVPVDLHDLERLRQVLSREEVQAIYVQHTRQRPADHYDLAAVIACVRGVRPELPIIVDDNYAVANTPRIGVELGADVSAFSAYKLLGPEGIGVVLCPRRLAQAIRADMYSGGSRVQGFQAQEVVIGLAQAFVANALTQESAEAVVERLRSAPPPACARHIDGAFLANLQSPVVLVRLRQPLAERVVARAAERGAAPFPVGAMARYELTPLFYRVSGTMSASLGAGEAQHWLRINPMRAGPETVLAILEEALSEV</sequence>
<dbReference type="Pfam" id="PF22475">
    <property type="entry name" value="YhfS-like_C"/>
    <property type="match status" value="1"/>
</dbReference>
<dbReference type="PANTHER" id="PTHR43797:SF2">
    <property type="entry name" value="HOMOCYSTEINE_CYSTEINE SYNTHASE"/>
    <property type="match status" value="1"/>
</dbReference>